<feature type="region of interest" description="Disordered" evidence="2">
    <location>
        <begin position="1249"/>
        <end position="1269"/>
    </location>
</feature>
<feature type="coiled-coil region" evidence="1">
    <location>
        <begin position="443"/>
        <end position="790"/>
    </location>
</feature>
<dbReference type="RefSeq" id="WP_271434610.1">
    <property type="nucleotide sequence ID" value="NZ_CP073355.1"/>
</dbReference>
<dbReference type="SUPFAM" id="SSF58113">
    <property type="entry name" value="Apolipoprotein A-I"/>
    <property type="match status" value="2"/>
</dbReference>
<feature type="coiled-coil region" evidence="1">
    <location>
        <begin position="305"/>
        <end position="405"/>
    </location>
</feature>
<feature type="coiled-coil region" evidence="1">
    <location>
        <begin position="181"/>
        <end position="208"/>
    </location>
</feature>
<evidence type="ECO:0000313" key="3">
    <source>
        <dbReference type="EMBL" id="URA09481.1"/>
    </source>
</evidence>
<evidence type="ECO:0000256" key="2">
    <source>
        <dbReference type="SAM" id="MobiDB-lite"/>
    </source>
</evidence>
<reference evidence="3" key="2">
    <citation type="submission" date="2022-06" db="EMBL/GenBank/DDBJ databases">
        <title>Thermospira aquatica gen. nov., sp. nov.</title>
        <authorList>
            <person name="Ben Ali Gam Z."/>
            <person name="Labat M."/>
        </authorList>
    </citation>
    <scope>NUCLEOTIDE SEQUENCE</scope>
    <source>
        <strain evidence="3">F1F22</strain>
    </source>
</reference>
<evidence type="ECO:0000256" key="1">
    <source>
        <dbReference type="SAM" id="Coils"/>
    </source>
</evidence>
<feature type="coiled-coil region" evidence="1">
    <location>
        <begin position="992"/>
        <end position="1233"/>
    </location>
</feature>
<proteinExistence type="predicted"/>
<dbReference type="EMBL" id="CP073355">
    <property type="protein sequence ID" value="URA09481.1"/>
    <property type="molecule type" value="Genomic_DNA"/>
</dbReference>
<dbReference type="Gene3D" id="1.20.120.20">
    <property type="entry name" value="Apolipoprotein"/>
    <property type="match status" value="1"/>
</dbReference>
<feature type="coiled-coil region" evidence="1">
    <location>
        <begin position="908"/>
        <end position="950"/>
    </location>
</feature>
<sequence>MDTLLSFLFPTMVSLFLIFYFRKIDKKNVQLQTLKNFVQHSMQEIQRLFDAKQKELYDKTIGLDVSLQKLDKASQFINQKIAEFKDFMDRTKQLEKSLEIQLKAAQGYEKDLQAMEARMAQLVALEREMAEIKQDLAETKKFAQTVRSDIEQSRVWAQDNVKDRKVRSTAKPRNLQMQQLCQLSNSALNQMESQLREQEANAQKEGEKIFAQNKALFAKQLETFRQSAESQLLEKTKNLENQFLEGLKRLEQQFNTSVKILNQRLAENDQLIKDKKSETQKEFQDLRQSINIEIQSLGQLIQMQKQALERMVQEYQASVESKTSQVDDYLESFSHRLKEQYEEALEKGKEELISLQKYIDEVKARVEGIDKDLKGEFSSYKDTWLRQVTETGKELESRVIMLKQEHEQLVKGTTQETKAVWDKISKELQEKLQEIRVFVQRESQQLSQSIQTQKQALERMVQEYQASIESKTSQVDDYLESFSNRLTQQYEEALEKGKEELISLRNEVDEMQAMIEKVNKEVVDELTDNKDEWLNKLEQTAEEMKSKISTTRHDVEKAIEGVAKEWYMTWKNSSEDFAKKLEELHRQLENTRNRLESFTASSEQKIQQTAENLLAQLMNKIEEKEKEMISVTEASSGKVSQYLRSLEENVKLYQQQIQQVIDTTNKALKEDIASMESRVNSLTNQSNQIENMLREILNKRTREIDSYLDKVRQTYLDDYQELFDKSKGEIIELEDTIREFKQELAAQQKSMTEKLKSALEEEQKEFQQSLAKIEEAIAVLKKKSDQVAIEVDQDIAQKIQGFQTELEQTLKSYLEKASQDFLKRRDEYMLAFENLEKRLSEQSKIFSDMDKQLRIQQSRLGELPQQVDEEVKKLLKQLSEQVESSIAVYRSDMEGKIQSFFTHVDKDLSAYSKRADALRDDLLTLEQNAVEKYQQDMAELENTLNRKVNLLSTSIENLLKKSKEDAESTVSMTRLTIQRFSEELKAIREEYKGNIQDDYKELLKKLKDIESKYDAFMKKTQLLERAEVVAEKSEATLETIRSSYQEIEEKRRLLADALRTLEGVQKERRELDDILNNLLLHKKESLQMKETVERAMEKAKETQALLAFAEQQNKKAEDMKNTLEEAIKLYGDLQAKFADLEKKRDVVVKILSEIEETKESFASVQAKLQDAEQRISLLNKLSRKLEEDLKNFQGQIMEVLGNQDKFFEAADKIENLEEMLIQIEEEGKRLQKMRSWVAELQNQLERIRASQEDAVRPSRGEPISKSQSDQDTVKAILRLRKEGWNVDEIASTLKVSVSYVELVLERYGK</sequence>
<dbReference type="NCBIfam" id="NF047515">
    <property type="entry name" value="SpiroCoCo_C"/>
    <property type="match status" value="1"/>
</dbReference>
<dbReference type="KEGG" id="taqu:KDW03_08265"/>
<accession>A0AAX3BBN2</accession>
<keyword evidence="1" id="KW-0175">Coiled coil</keyword>
<protein>
    <submittedName>
        <fullName evidence="3">Uncharacterized protein</fullName>
    </submittedName>
</protein>
<evidence type="ECO:0000313" key="4">
    <source>
        <dbReference type="Proteomes" id="UP001056539"/>
    </source>
</evidence>
<feature type="compositionally biased region" description="Basic and acidic residues" evidence="2">
    <location>
        <begin position="1249"/>
        <end position="1259"/>
    </location>
</feature>
<dbReference type="Gene3D" id="1.10.287.1490">
    <property type="match status" value="1"/>
</dbReference>
<organism evidence="3 4">
    <name type="scientific">Thermospira aquatica</name>
    <dbReference type="NCBI Taxonomy" id="2828656"/>
    <lineage>
        <taxon>Bacteria</taxon>
        <taxon>Pseudomonadati</taxon>
        <taxon>Spirochaetota</taxon>
        <taxon>Spirochaetia</taxon>
        <taxon>Brevinematales</taxon>
        <taxon>Thermospiraceae</taxon>
        <taxon>Thermospira</taxon>
    </lineage>
</organism>
<gene>
    <name evidence="3" type="ORF">KDW03_08265</name>
</gene>
<name>A0AAX3BBN2_9SPIR</name>
<feature type="coiled-coil region" evidence="1">
    <location>
        <begin position="98"/>
        <end position="142"/>
    </location>
</feature>
<reference evidence="3" key="1">
    <citation type="submission" date="2021-04" db="EMBL/GenBank/DDBJ databases">
        <authorList>
            <person name="Postec A."/>
        </authorList>
    </citation>
    <scope>NUCLEOTIDE SEQUENCE</scope>
    <source>
        <strain evidence="3">F1F22</strain>
    </source>
</reference>
<dbReference type="Proteomes" id="UP001056539">
    <property type="component" value="Chromosome"/>
</dbReference>
<keyword evidence="4" id="KW-1185">Reference proteome</keyword>